<dbReference type="PANTHER" id="PTHR33317:SF4">
    <property type="entry name" value="POLYNUCLEOTIDYL TRANSFERASE, RIBONUCLEASE H-LIKE SUPERFAMILY PROTEIN"/>
    <property type="match status" value="1"/>
</dbReference>
<sequence length="146" mass="16491">MRILALDVGDKTIGVAVSDPFGLTAQGLKVLHRGEEAEDVQHVLELARRYEVEEVVIGLPRTLAGEIGPQAQKVLRFGELLAQQGLKIIYWDERFTTKEAEKVLLAADVSRKKRRRVKDILAAVLLLEAYLEKRRKEAEQSNFERG</sequence>
<evidence type="ECO:0000313" key="8">
    <source>
        <dbReference type="Proteomes" id="UP000002620"/>
    </source>
</evidence>
<proteinExistence type="inferred from homology"/>
<keyword evidence="1 5" id="KW-0963">Cytoplasm</keyword>
<dbReference type="SMART" id="SM00732">
    <property type="entry name" value="YqgFc"/>
    <property type="match status" value="1"/>
</dbReference>
<dbReference type="eggNOG" id="COG0816">
    <property type="taxonomic scope" value="Bacteria"/>
</dbReference>
<dbReference type="KEGG" id="adg:Adeg_1438"/>
<comment type="similarity">
    <text evidence="5">Belongs to the YqgF HJR family.</text>
</comment>
<dbReference type="PANTHER" id="PTHR33317">
    <property type="entry name" value="POLYNUCLEOTIDYL TRANSFERASE, RIBONUCLEASE H-LIKE SUPERFAMILY PROTEIN"/>
    <property type="match status" value="1"/>
</dbReference>
<evidence type="ECO:0000256" key="4">
    <source>
        <dbReference type="ARBA" id="ARBA00022801"/>
    </source>
</evidence>
<dbReference type="InterPro" id="IPR005227">
    <property type="entry name" value="YqgF"/>
</dbReference>
<protein>
    <recommendedName>
        <fullName evidence="5">Putative pre-16S rRNA nuclease</fullName>
        <ecNumber evidence="5">3.1.-.-</ecNumber>
    </recommendedName>
</protein>
<keyword evidence="4 5" id="KW-0378">Hydrolase</keyword>
<dbReference type="NCBIfam" id="TIGR00250">
    <property type="entry name" value="RNAse_H_YqgF"/>
    <property type="match status" value="1"/>
</dbReference>
<dbReference type="HAMAP" id="MF_00651">
    <property type="entry name" value="Nuclease_YqgF"/>
    <property type="match status" value="1"/>
</dbReference>
<organism evidence="7 8">
    <name type="scientific">Ammonifex degensii (strain DSM 10501 / KC4)</name>
    <dbReference type="NCBI Taxonomy" id="429009"/>
    <lineage>
        <taxon>Bacteria</taxon>
        <taxon>Bacillati</taxon>
        <taxon>Bacillota</taxon>
        <taxon>Clostridia</taxon>
        <taxon>Thermoanaerobacterales</taxon>
        <taxon>Thermoanaerobacteraceae</taxon>
        <taxon>Ammonifex</taxon>
    </lineage>
</organism>
<keyword evidence="3 5" id="KW-0540">Nuclease</keyword>
<name>C9R8A9_AMMDK</name>
<dbReference type="InterPro" id="IPR037027">
    <property type="entry name" value="YqgF/RNaseH-like_dom_sf"/>
</dbReference>
<dbReference type="RefSeq" id="WP_015739415.1">
    <property type="nucleotide sequence ID" value="NC_013385.1"/>
</dbReference>
<keyword evidence="2 5" id="KW-0690">Ribosome biogenesis</keyword>
<comment type="subcellular location">
    <subcellularLocation>
        <location evidence="5">Cytoplasm</location>
    </subcellularLocation>
</comment>
<dbReference type="GO" id="GO:0005829">
    <property type="term" value="C:cytosol"/>
    <property type="evidence" value="ECO:0007669"/>
    <property type="project" value="TreeGrafter"/>
</dbReference>
<keyword evidence="8" id="KW-1185">Reference proteome</keyword>
<dbReference type="Pfam" id="PF03652">
    <property type="entry name" value="RuvX"/>
    <property type="match status" value="1"/>
</dbReference>
<dbReference type="GO" id="GO:0000967">
    <property type="term" value="P:rRNA 5'-end processing"/>
    <property type="evidence" value="ECO:0007669"/>
    <property type="project" value="UniProtKB-UniRule"/>
</dbReference>
<evidence type="ECO:0000256" key="5">
    <source>
        <dbReference type="HAMAP-Rule" id="MF_00651"/>
    </source>
</evidence>
<evidence type="ECO:0000256" key="3">
    <source>
        <dbReference type="ARBA" id="ARBA00022722"/>
    </source>
</evidence>
<dbReference type="InterPro" id="IPR006641">
    <property type="entry name" value="YqgF/RNaseH-like_dom"/>
</dbReference>
<dbReference type="GO" id="GO:0016788">
    <property type="term" value="F:hydrolase activity, acting on ester bonds"/>
    <property type="evidence" value="ECO:0007669"/>
    <property type="project" value="UniProtKB-UniRule"/>
</dbReference>
<reference evidence="7 8" key="1">
    <citation type="submission" date="2009-10" db="EMBL/GenBank/DDBJ databases">
        <title>Complete sequence of chromosome of Ammonifex degensii KC4.</title>
        <authorList>
            <consortium name="US DOE Joint Genome Institute"/>
            <person name="Kerfeld C."/>
            <person name="Goodner B."/>
            <person name="Huber H."/>
            <person name="Stetter K."/>
            <person name="Lucas S."/>
            <person name="Copeland A."/>
            <person name="Lapidus A."/>
            <person name="Glavina del Rio T."/>
            <person name="Dalin E."/>
            <person name="Tice H."/>
            <person name="Bruce D."/>
            <person name="Goodwin L."/>
            <person name="Pitluck S."/>
            <person name="Saunders E."/>
            <person name="Brettin T."/>
            <person name="Detter J.C."/>
            <person name="Han C."/>
            <person name="Larimer F."/>
            <person name="Land M."/>
            <person name="Hauser L."/>
            <person name="Kyrpides N."/>
            <person name="Ovchinnikova G."/>
            <person name="Richardson P."/>
        </authorList>
    </citation>
    <scope>NUCLEOTIDE SEQUENCE [LARGE SCALE GENOMIC DNA]</scope>
    <source>
        <strain evidence="8">DSM 10501 / KC4</strain>
    </source>
</reference>
<dbReference type="SUPFAM" id="SSF53098">
    <property type="entry name" value="Ribonuclease H-like"/>
    <property type="match status" value="1"/>
</dbReference>
<feature type="domain" description="YqgF/RNase H-like" evidence="6">
    <location>
        <begin position="1"/>
        <end position="100"/>
    </location>
</feature>
<evidence type="ECO:0000259" key="6">
    <source>
        <dbReference type="SMART" id="SM00732"/>
    </source>
</evidence>
<evidence type="ECO:0000256" key="2">
    <source>
        <dbReference type="ARBA" id="ARBA00022517"/>
    </source>
</evidence>
<dbReference type="CDD" id="cd16964">
    <property type="entry name" value="YqgF"/>
    <property type="match status" value="1"/>
</dbReference>
<dbReference type="InterPro" id="IPR012337">
    <property type="entry name" value="RNaseH-like_sf"/>
</dbReference>
<dbReference type="STRING" id="429009.Adeg_1438"/>
<accession>C9R8A9</accession>
<evidence type="ECO:0000256" key="1">
    <source>
        <dbReference type="ARBA" id="ARBA00022490"/>
    </source>
</evidence>
<dbReference type="HOGENOM" id="CLU_098240_2_0_9"/>
<dbReference type="EC" id="3.1.-.-" evidence="5"/>
<dbReference type="GO" id="GO:0004518">
    <property type="term" value="F:nuclease activity"/>
    <property type="evidence" value="ECO:0007669"/>
    <property type="project" value="UniProtKB-KW"/>
</dbReference>
<gene>
    <name evidence="7" type="ordered locus">Adeg_1438</name>
</gene>
<comment type="function">
    <text evidence="5">Could be a nuclease involved in processing of the 5'-end of pre-16S rRNA.</text>
</comment>
<dbReference type="Gene3D" id="3.30.420.140">
    <property type="entry name" value="YqgF/RNase H-like domain"/>
    <property type="match status" value="1"/>
</dbReference>
<dbReference type="Proteomes" id="UP000002620">
    <property type="component" value="Chromosome"/>
</dbReference>
<dbReference type="EMBL" id="CP001785">
    <property type="protein sequence ID" value="ACX52538.1"/>
    <property type="molecule type" value="Genomic_DNA"/>
</dbReference>
<dbReference type="OrthoDB" id="9796140at2"/>
<dbReference type="AlphaFoldDB" id="C9R8A9"/>
<evidence type="ECO:0000313" key="7">
    <source>
        <dbReference type="EMBL" id="ACX52538.1"/>
    </source>
</evidence>